<name>A0AAD8XVM7_9STRA</name>
<comment type="caution">
    <text evidence="7">The sequence shown here is derived from an EMBL/GenBank/DDBJ whole genome shotgun (WGS) entry which is preliminary data.</text>
</comment>
<keyword evidence="8" id="KW-1185">Reference proteome</keyword>
<evidence type="ECO:0000313" key="7">
    <source>
        <dbReference type="EMBL" id="KAK1734709.1"/>
    </source>
</evidence>
<dbReference type="SUPFAM" id="SSF53335">
    <property type="entry name" value="S-adenosyl-L-methionine-dependent methyltransferases"/>
    <property type="match status" value="1"/>
</dbReference>
<keyword evidence="7" id="KW-0687">Ribonucleoprotein</keyword>
<organism evidence="7 8">
    <name type="scientific">Skeletonema marinoi</name>
    <dbReference type="NCBI Taxonomy" id="267567"/>
    <lineage>
        <taxon>Eukaryota</taxon>
        <taxon>Sar</taxon>
        <taxon>Stramenopiles</taxon>
        <taxon>Ochrophyta</taxon>
        <taxon>Bacillariophyta</taxon>
        <taxon>Coscinodiscophyceae</taxon>
        <taxon>Thalassiosirophycidae</taxon>
        <taxon>Thalassiosirales</taxon>
        <taxon>Skeletonemataceae</taxon>
        <taxon>Skeletonema</taxon>
        <taxon>Skeletonema marinoi-dohrnii complex</taxon>
    </lineage>
</organism>
<feature type="compositionally biased region" description="Acidic residues" evidence="6">
    <location>
        <begin position="57"/>
        <end position="72"/>
    </location>
</feature>
<dbReference type="PANTHER" id="PTHR43648:SF1">
    <property type="entry name" value="ELECTRON TRANSFER FLAVOPROTEIN BETA SUBUNIT LYSINE METHYLTRANSFERASE"/>
    <property type="match status" value="1"/>
</dbReference>
<evidence type="ECO:0000256" key="3">
    <source>
        <dbReference type="ARBA" id="ARBA00037932"/>
    </source>
</evidence>
<sequence length="505" mass="55723">MSSAVNSATMASSIAFFIAYISCALAFQAAPFSRVAQTSTHNRQRVSLGVLSKESSEEIVDSEDDEEEDEGDSWALREIKFLELSAASTNAADDNNYDSTEDTTMDVRGLSEFLMEIGACSVSITDTDKDTPDEDPVFDEPGETSCTNDVEDVMIENTYAMVLEDRAVGRNLWKRCDVSAHFPASIDVPSIIDSLRYTFSLPAAPRYTVDDVPDMDWIKHVQESWTPIITRDSKFVLRFPWHEDDVVMKACQEMEREKMQAAMAAQFDTGVKREGAVVNFYNEDLEQKQEERAYVQIELEGGIAFGTGEHPTTRLCLDWVRETTEELLKSDAECINFVDYGAGSGVLGIAAAAVVRDYNQGKRKQEPTSSLSSIKTVGVEIDADAIRIADDNAEKNGVEMKNYLPDIDSLDDEALSVVLRAMQRKRNKGIETLPSDLNGQVYDLCAANILARPLVGLAPVLASLVKSGGKIGLSGVLSVQAESVVEAYTEFLMMSRLPMKRMDGY</sequence>
<keyword evidence="7" id="KW-0689">Ribosomal protein</keyword>
<dbReference type="GO" id="GO:0032259">
    <property type="term" value="P:methylation"/>
    <property type="evidence" value="ECO:0007669"/>
    <property type="project" value="UniProtKB-KW"/>
</dbReference>
<evidence type="ECO:0000313" key="8">
    <source>
        <dbReference type="Proteomes" id="UP001224775"/>
    </source>
</evidence>
<feature type="region of interest" description="Disordered" evidence="6">
    <location>
        <begin position="52"/>
        <end position="72"/>
    </location>
</feature>
<dbReference type="GO" id="GO:0016279">
    <property type="term" value="F:protein-lysine N-methyltransferase activity"/>
    <property type="evidence" value="ECO:0007669"/>
    <property type="project" value="TreeGrafter"/>
</dbReference>
<dbReference type="InterPro" id="IPR050078">
    <property type="entry name" value="Ribosomal_L11_MeTrfase_PrmA"/>
</dbReference>
<evidence type="ECO:0000256" key="4">
    <source>
        <dbReference type="ARBA" id="ARBA00041867"/>
    </source>
</evidence>
<dbReference type="AlphaFoldDB" id="A0AAD8XVM7"/>
<dbReference type="Proteomes" id="UP001224775">
    <property type="component" value="Unassembled WGS sequence"/>
</dbReference>
<evidence type="ECO:0000256" key="2">
    <source>
        <dbReference type="ARBA" id="ARBA00022679"/>
    </source>
</evidence>
<keyword evidence="2 7" id="KW-0808">Transferase</keyword>
<feature type="compositionally biased region" description="Acidic residues" evidence="6">
    <location>
        <begin position="131"/>
        <end position="142"/>
    </location>
</feature>
<protein>
    <recommendedName>
        <fullName evidence="5">ETFB lysine methyltransferase</fullName>
    </recommendedName>
    <alternativeName>
        <fullName evidence="4">Protein N-lysine methyltransferase METTL20</fullName>
    </alternativeName>
</protein>
<gene>
    <name evidence="7" type="ORF">QTG54_014582</name>
</gene>
<reference evidence="7" key="1">
    <citation type="submission" date="2023-06" db="EMBL/GenBank/DDBJ databases">
        <title>Survivors Of The Sea: Transcriptome response of Skeletonema marinoi to long-term dormancy.</title>
        <authorList>
            <person name="Pinder M.I.M."/>
            <person name="Kourtchenko O."/>
            <person name="Robertson E.K."/>
            <person name="Larsson T."/>
            <person name="Maumus F."/>
            <person name="Osuna-Cruz C.M."/>
            <person name="Vancaester E."/>
            <person name="Stenow R."/>
            <person name="Vandepoele K."/>
            <person name="Ploug H."/>
            <person name="Bruchert V."/>
            <person name="Godhe A."/>
            <person name="Topel M."/>
        </authorList>
    </citation>
    <scope>NUCLEOTIDE SEQUENCE</scope>
    <source>
        <strain evidence="7">R05AC</strain>
    </source>
</reference>
<dbReference type="InterPro" id="IPR029063">
    <property type="entry name" value="SAM-dependent_MTases_sf"/>
</dbReference>
<dbReference type="Pfam" id="PF06325">
    <property type="entry name" value="PrmA"/>
    <property type="match status" value="3"/>
</dbReference>
<dbReference type="EMBL" id="JATAAI010000037">
    <property type="protein sequence ID" value="KAK1734709.1"/>
    <property type="molecule type" value="Genomic_DNA"/>
</dbReference>
<dbReference type="GO" id="GO:0005840">
    <property type="term" value="C:ribosome"/>
    <property type="evidence" value="ECO:0007669"/>
    <property type="project" value="UniProtKB-KW"/>
</dbReference>
<proteinExistence type="inferred from homology"/>
<feature type="region of interest" description="Disordered" evidence="6">
    <location>
        <begin position="124"/>
        <end position="146"/>
    </location>
</feature>
<comment type="similarity">
    <text evidence="3">Belongs to the methyltransferase superfamily. ETFBKMT family.</text>
</comment>
<evidence type="ECO:0000256" key="5">
    <source>
        <dbReference type="ARBA" id="ARBA00042266"/>
    </source>
</evidence>
<dbReference type="Gene3D" id="3.40.50.150">
    <property type="entry name" value="Vaccinia Virus protein VP39"/>
    <property type="match status" value="1"/>
</dbReference>
<evidence type="ECO:0000256" key="6">
    <source>
        <dbReference type="SAM" id="MobiDB-lite"/>
    </source>
</evidence>
<accession>A0AAD8XVM7</accession>
<keyword evidence="1 7" id="KW-0489">Methyltransferase</keyword>
<dbReference type="PANTHER" id="PTHR43648">
    <property type="entry name" value="ELECTRON TRANSFER FLAVOPROTEIN BETA SUBUNIT LYSINE METHYLTRANSFERASE"/>
    <property type="match status" value="1"/>
</dbReference>
<evidence type="ECO:0000256" key="1">
    <source>
        <dbReference type="ARBA" id="ARBA00022603"/>
    </source>
</evidence>